<sequence length="220" mass="24419">MNLRPNCPNSPSDVQVQGHSDAALHLEHRARAAASQAAEEGVPCVFQVASELQGLLAHMQTHGESDKSCNKAQDLNQSDNQERQVAAHLSPTTLLLLRLDHMHSRAIYCRTVSKWASDLGLTGRIIFKDRLILILLEGEEQHVKQYLVCHRTQNVDIDSRGRKCRERMMTVALHQPSALGHERGFSDFREACVTSMLEVEQLLTRVGLDAAAARDAIGIV</sequence>
<keyword evidence="4" id="KW-1185">Reference proteome</keyword>
<accession>A0ABQ7H5E5</accession>
<reference evidence="3" key="1">
    <citation type="submission" date="2017-08" db="EMBL/GenBank/DDBJ databases">
        <authorList>
            <person name="Polle J.E."/>
            <person name="Barry K."/>
            <person name="Cushman J."/>
            <person name="Schmutz J."/>
            <person name="Tran D."/>
            <person name="Hathwaick L.T."/>
            <person name="Yim W.C."/>
            <person name="Jenkins J."/>
            <person name="Mckie-Krisberg Z.M."/>
            <person name="Prochnik S."/>
            <person name="Lindquist E."/>
            <person name="Dockter R.B."/>
            <person name="Adam C."/>
            <person name="Molina H."/>
            <person name="Bunkerborg J."/>
            <person name="Jin E."/>
            <person name="Buchheim M."/>
            <person name="Magnuson J."/>
        </authorList>
    </citation>
    <scope>NUCLEOTIDE SEQUENCE</scope>
    <source>
        <strain evidence="3">CCAP 19/18</strain>
    </source>
</reference>
<dbReference type="CDD" id="cd24164">
    <property type="entry name" value="RWDD3_C"/>
    <property type="match status" value="1"/>
</dbReference>
<gene>
    <name evidence="3" type="ORF">DUNSADRAFT_9625</name>
</gene>
<evidence type="ECO:0000313" key="4">
    <source>
        <dbReference type="Proteomes" id="UP000815325"/>
    </source>
</evidence>
<comment type="subcellular location">
    <subcellularLocation>
        <location evidence="1">Cytoplasm</location>
    </subcellularLocation>
</comment>
<dbReference type="EMBL" id="MU069470">
    <property type="protein sequence ID" value="KAF5842056.1"/>
    <property type="molecule type" value="Genomic_DNA"/>
</dbReference>
<dbReference type="Proteomes" id="UP000815325">
    <property type="component" value="Unassembled WGS sequence"/>
</dbReference>
<comment type="caution">
    <text evidence="3">The sequence shown here is derived from an EMBL/GenBank/DDBJ whole genome shotgun (WGS) entry which is preliminary data.</text>
</comment>
<organism evidence="3 4">
    <name type="scientific">Dunaliella salina</name>
    <name type="common">Green alga</name>
    <name type="synonym">Protococcus salinus</name>
    <dbReference type="NCBI Taxonomy" id="3046"/>
    <lineage>
        <taxon>Eukaryota</taxon>
        <taxon>Viridiplantae</taxon>
        <taxon>Chlorophyta</taxon>
        <taxon>core chlorophytes</taxon>
        <taxon>Chlorophyceae</taxon>
        <taxon>CS clade</taxon>
        <taxon>Chlamydomonadales</taxon>
        <taxon>Dunaliellaceae</taxon>
        <taxon>Dunaliella</taxon>
    </lineage>
</organism>
<evidence type="ECO:0000313" key="3">
    <source>
        <dbReference type="EMBL" id="KAF5842056.1"/>
    </source>
</evidence>
<protein>
    <recommendedName>
        <fullName evidence="5">RWD domain-containing protein 3</fullName>
    </recommendedName>
</protein>
<evidence type="ECO:0000256" key="2">
    <source>
        <dbReference type="ARBA" id="ARBA00022490"/>
    </source>
</evidence>
<proteinExistence type="predicted"/>
<evidence type="ECO:0008006" key="5">
    <source>
        <dbReference type="Google" id="ProtNLM"/>
    </source>
</evidence>
<evidence type="ECO:0000256" key="1">
    <source>
        <dbReference type="ARBA" id="ARBA00004496"/>
    </source>
</evidence>
<dbReference type="InterPro" id="IPR038840">
    <property type="entry name" value="RWDD3"/>
</dbReference>
<dbReference type="PANTHER" id="PTHR15628:SF1">
    <property type="entry name" value="RWD DOMAIN-CONTAINING PROTEIN 3"/>
    <property type="match status" value="1"/>
</dbReference>
<keyword evidence="2" id="KW-0963">Cytoplasm</keyword>
<dbReference type="PANTHER" id="PTHR15628">
    <property type="entry name" value="RWD DOMAIN-CONTAINING PROTEIN 3"/>
    <property type="match status" value="1"/>
</dbReference>
<name>A0ABQ7H5E5_DUNSA</name>